<evidence type="ECO:0000313" key="4">
    <source>
        <dbReference type="Proteomes" id="UP000218796"/>
    </source>
</evidence>
<dbReference type="Gene3D" id="1.10.10.10">
    <property type="entry name" value="Winged helix-like DNA-binding domain superfamily/Winged helix DNA-binding domain"/>
    <property type="match status" value="1"/>
</dbReference>
<dbReference type="SMART" id="SM00421">
    <property type="entry name" value="HTH_LUXR"/>
    <property type="match status" value="1"/>
</dbReference>
<protein>
    <submittedName>
        <fullName evidence="3">Helix-turn-helix transcriptional regulator</fullName>
    </submittedName>
</protein>
<dbReference type="GO" id="GO:0006355">
    <property type="term" value="P:regulation of DNA-templated transcription"/>
    <property type="evidence" value="ECO:0007669"/>
    <property type="project" value="InterPro"/>
</dbReference>
<dbReference type="Pfam" id="PF00196">
    <property type="entry name" value="GerE"/>
    <property type="match status" value="1"/>
</dbReference>
<dbReference type="Proteomes" id="UP000218796">
    <property type="component" value="Unassembled WGS sequence"/>
</dbReference>
<dbReference type="InterPro" id="IPR036388">
    <property type="entry name" value="WH-like_DNA-bd_sf"/>
</dbReference>
<dbReference type="GeneID" id="69639002"/>
<evidence type="ECO:0000313" key="3">
    <source>
        <dbReference type="EMBL" id="PAV97449.1"/>
    </source>
</evidence>
<accession>A0A2A2MFZ9</accession>
<dbReference type="GO" id="GO:0003677">
    <property type="term" value="F:DNA binding"/>
    <property type="evidence" value="ECO:0007669"/>
    <property type="project" value="UniProtKB-KW"/>
</dbReference>
<dbReference type="InterPro" id="IPR000792">
    <property type="entry name" value="Tscrpt_reg_LuxR_C"/>
</dbReference>
<dbReference type="SUPFAM" id="SSF46894">
    <property type="entry name" value="C-terminal effector domain of the bipartite response regulators"/>
    <property type="match status" value="1"/>
</dbReference>
<dbReference type="InterPro" id="IPR016032">
    <property type="entry name" value="Sig_transdc_resp-reg_C-effctor"/>
</dbReference>
<keyword evidence="1" id="KW-0238">DNA-binding</keyword>
<evidence type="ECO:0000259" key="2">
    <source>
        <dbReference type="PROSITE" id="PS50043"/>
    </source>
</evidence>
<reference evidence="3 4" key="1">
    <citation type="submission" date="2017-08" db="EMBL/GenBank/DDBJ databases">
        <title>Draft Genome Sequence of Hafnia alvei CITHA-6 Isolated from Raw Bovine Milk.</title>
        <authorList>
            <person name="Culligan E.P."/>
            <person name="Mcsweeney A."/>
            <person name="O'Doherty C."/>
            <person name="Gleeson E."/>
            <person name="O'Riordan D."/>
            <person name="Sleator R.D."/>
        </authorList>
    </citation>
    <scope>NUCLEOTIDE SEQUENCE [LARGE SCALE GENOMIC DNA]</scope>
    <source>
        <strain evidence="3 4">CITHA-6</strain>
    </source>
</reference>
<dbReference type="KEGG" id="hpar:AL518_13305"/>
<comment type="caution">
    <text evidence="3">The sequence shown here is derived from an EMBL/GenBank/DDBJ whole genome shotgun (WGS) entry which is preliminary data.</text>
</comment>
<gene>
    <name evidence="3" type="ORF">CJD50_07305</name>
</gene>
<dbReference type="OrthoDB" id="6613734at2"/>
<dbReference type="EMBL" id="NQMS01000002">
    <property type="protein sequence ID" value="PAV97449.1"/>
    <property type="molecule type" value="Genomic_DNA"/>
</dbReference>
<name>A0A2A2MFZ9_9GAMM</name>
<feature type="domain" description="HTH luxR-type" evidence="2">
    <location>
        <begin position="130"/>
        <end position="195"/>
    </location>
</feature>
<dbReference type="AlphaFoldDB" id="A0A2A2MFZ9"/>
<evidence type="ECO:0000256" key="1">
    <source>
        <dbReference type="ARBA" id="ARBA00023125"/>
    </source>
</evidence>
<organism evidence="3 4">
    <name type="scientific">Hafnia paralvei</name>
    <dbReference type="NCBI Taxonomy" id="546367"/>
    <lineage>
        <taxon>Bacteria</taxon>
        <taxon>Pseudomonadati</taxon>
        <taxon>Pseudomonadota</taxon>
        <taxon>Gammaproteobacteria</taxon>
        <taxon>Enterobacterales</taxon>
        <taxon>Hafniaceae</taxon>
        <taxon>Hafnia</taxon>
    </lineage>
</organism>
<proteinExistence type="predicted"/>
<dbReference type="RefSeq" id="WP_039186403.1">
    <property type="nucleotide sequence ID" value="NZ_CALECD010000042.1"/>
</dbReference>
<keyword evidence="4" id="KW-1185">Reference proteome</keyword>
<dbReference type="PROSITE" id="PS50043">
    <property type="entry name" value="HTH_LUXR_2"/>
    <property type="match status" value="1"/>
</dbReference>
<dbReference type="CDD" id="cd06170">
    <property type="entry name" value="LuxR_C_like"/>
    <property type="match status" value="1"/>
</dbReference>
<sequence>MNVLIVDKCLYTRIGISCFFSEAPAINIHHVNSVIDASEQNDMPNPDVILVNLTDYCRINGQDSTLLHFFTQFSSAKIFIYIDTEYPNSARPVILDSHVYIINKQNLIPLLVTLSDLHLKPNLQKTLQQYFGDYPVLTERESSIIQYWMEEMPNYKIARRLNICSRTVYVHKQHITEKMHVRNRLEFCYLYNVIKYVIFPAPARITTA</sequence>